<feature type="transmembrane region" description="Helical" evidence="5">
    <location>
        <begin position="313"/>
        <end position="330"/>
    </location>
</feature>
<dbReference type="PROSITE" id="PS50850">
    <property type="entry name" value="MFS"/>
    <property type="match status" value="1"/>
</dbReference>
<comment type="caution">
    <text evidence="7">The sequence shown here is derived from an EMBL/GenBank/DDBJ whole genome shotgun (WGS) entry which is preliminary data.</text>
</comment>
<keyword evidence="2 5" id="KW-0812">Transmembrane</keyword>
<keyword evidence="8" id="KW-1185">Reference proteome</keyword>
<evidence type="ECO:0000313" key="8">
    <source>
        <dbReference type="Proteomes" id="UP001165136"/>
    </source>
</evidence>
<feature type="transmembrane region" description="Helical" evidence="5">
    <location>
        <begin position="181"/>
        <end position="201"/>
    </location>
</feature>
<evidence type="ECO:0000256" key="3">
    <source>
        <dbReference type="ARBA" id="ARBA00022989"/>
    </source>
</evidence>
<evidence type="ECO:0000259" key="6">
    <source>
        <dbReference type="PROSITE" id="PS50850"/>
    </source>
</evidence>
<dbReference type="CDD" id="cd17321">
    <property type="entry name" value="MFS_MMR_MDR_like"/>
    <property type="match status" value="1"/>
</dbReference>
<organism evidence="7 8">
    <name type="scientific">Amycolatopsis taiwanensis</name>
    <dbReference type="NCBI Taxonomy" id="342230"/>
    <lineage>
        <taxon>Bacteria</taxon>
        <taxon>Bacillati</taxon>
        <taxon>Actinomycetota</taxon>
        <taxon>Actinomycetes</taxon>
        <taxon>Pseudonocardiales</taxon>
        <taxon>Pseudonocardiaceae</taxon>
        <taxon>Amycolatopsis</taxon>
    </lineage>
</organism>
<dbReference type="InterPro" id="IPR011701">
    <property type="entry name" value="MFS"/>
</dbReference>
<feature type="transmembrane region" description="Helical" evidence="5">
    <location>
        <begin position="88"/>
        <end position="109"/>
    </location>
</feature>
<feature type="transmembrane region" description="Helical" evidence="5">
    <location>
        <begin position="253"/>
        <end position="275"/>
    </location>
</feature>
<feature type="transmembrane region" description="Helical" evidence="5">
    <location>
        <begin position="385"/>
        <end position="404"/>
    </location>
</feature>
<dbReference type="GO" id="GO:0005886">
    <property type="term" value="C:plasma membrane"/>
    <property type="evidence" value="ECO:0007669"/>
    <property type="project" value="UniProtKB-SubCell"/>
</dbReference>
<dbReference type="SUPFAM" id="SSF103473">
    <property type="entry name" value="MFS general substrate transporter"/>
    <property type="match status" value="1"/>
</dbReference>
<feature type="transmembrane region" description="Helical" evidence="5">
    <location>
        <begin position="149"/>
        <end position="169"/>
    </location>
</feature>
<accession>A0A9W6VL16</accession>
<feature type="transmembrane region" description="Helical" evidence="5">
    <location>
        <begin position="213"/>
        <end position="232"/>
    </location>
</feature>
<keyword evidence="3 5" id="KW-1133">Transmembrane helix</keyword>
<proteinExistence type="predicted"/>
<dbReference type="Gene3D" id="1.20.1250.20">
    <property type="entry name" value="MFS general substrate transporter like domains"/>
    <property type="match status" value="1"/>
</dbReference>
<comment type="subcellular location">
    <subcellularLocation>
        <location evidence="1">Cell membrane</location>
        <topology evidence="1">Multi-pass membrane protein</topology>
    </subcellularLocation>
</comment>
<dbReference type="GO" id="GO:0022857">
    <property type="term" value="F:transmembrane transporter activity"/>
    <property type="evidence" value="ECO:0007669"/>
    <property type="project" value="InterPro"/>
</dbReference>
<feature type="transmembrane region" description="Helical" evidence="5">
    <location>
        <begin position="342"/>
        <end position="364"/>
    </location>
</feature>
<evidence type="ECO:0000256" key="4">
    <source>
        <dbReference type="ARBA" id="ARBA00023136"/>
    </source>
</evidence>
<dbReference type="InterPro" id="IPR036259">
    <property type="entry name" value="MFS_trans_sf"/>
</dbReference>
<feature type="transmembrane region" description="Helical" evidence="5">
    <location>
        <begin position="62"/>
        <end position="82"/>
    </location>
</feature>
<feature type="domain" description="Major facilitator superfamily (MFS) profile" evidence="6">
    <location>
        <begin position="1"/>
        <end position="480"/>
    </location>
</feature>
<feature type="transmembrane region" description="Helical" evidence="5">
    <location>
        <begin position="454"/>
        <end position="475"/>
    </location>
</feature>
<reference evidence="7" key="1">
    <citation type="submission" date="2023-03" db="EMBL/GenBank/DDBJ databases">
        <title>Amycolatopsis taiwanensis NBRC 103393.</title>
        <authorList>
            <person name="Ichikawa N."/>
            <person name="Sato H."/>
            <person name="Tonouchi N."/>
        </authorList>
    </citation>
    <scope>NUCLEOTIDE SEQUENCE</scope>
    <source>
        <strain evidence="7">NBRC 103393</strain>
    </source>
</reference>
<keyword evidence="4 5" id="KW-0472">Membrane</keyword>
<dbReference type="PANTHER" id="PTHR42718">
    <property type="entry name" value="MAJOR FACILITATOR SUPERFAMILY MULTIDRUG TRANSPORTER MFSC"/>
    <property type="match status" value="1"/>
</dbReference>
<gene>
    <name evidence="7" type="ORF">Atai01_66750</name>
</gene>
<evidence type="ECO:0000256" key="5">
    <source>
        <dbReference type="SAM" id="Phobius"/>
    </source>
</evidence>
<evidence type="ECO:0000256" key="2">
    <source>
        <dbReference type="ARBA" id="ARBA00022692"/>
    </source>
</evidence>
<dbReference type="Pfam" id="PF07690">
    <property type="entry name" value="MFS_1"/>
    <property type="match status" value="1"/>
</dbReference>
<feature type="transmembrane region" description="Helical" evidence="5">
    <location>
        <begin position="287"/>
        <end position="306"/>
    </location>
</feature>
<sequence length="481" mass="48520">MCAAVGLVIGMVTIVNTALPVIARSTGATQAEQTWIVDAYTLALAALVLPAGALGDRRGRRGVLIAGLVLFALSCGIPLATASATALIVSRAITGVGAALIMPATLSIINASFSPGRRGLAIGVWAAVAGLGGLGGLVVAGVLLQYWSWQIVFVAPAAMAVLLVIAACTVPTSRESRPHRFDLPGAALSTVSIGVLVFGILRAADVGWASPEVIGALAAGGLLAAAFALLELRRTDPLLDVRLFTNREFATGSLSVTLQFAAAFGGLFALTQYLQLIQGYSPLKSGLVLWPIVALLPVTLVAAQLAQRFGLRAITCGGLVIVAAGVVAVGRLDAHSRYPELAVAVCVLGVGLGFTAPPATAAILDNVPPDKYGVASAVNDATREVGSALGIALAGTILSAGYTGRIAAATVALPPEEARTVSGSIAGALTVAARSGPAGRQLADASRDAFSHGMWLSLLTLAGLVVAGALIVACIPAKRTR</sequence>
<dbReference type="PANTHER" id="PTHR42718:SF42">
    <property type="entry name" value="EXPORT PROTEIN"/>
    <property type="match status" value="1"/>
</dbReference>
<dbReference type="InterPro" id="IPR020846">
    <property type="entry name" value="MFS_dom"/>
</dbReference>
<evidence type="ECO:0000313" key="7">
    <source>
        <dbReference type="EMBL" id="GLY70056.1"/>
    </source>
</evidence>
<feature type="transmembrane region" description="Helical" evidence="5">
    <location>
        <begin position="35"/>
        <end position="55"/>
    </location>
</feature>
<dbReference type="EMBL" id="BSTI01000020">
    <property type="protein sequence ID" value="GLY70056.1"/>
    <property type="molecule type" value="Genomic_DNA"/>
</dbReference>
<name>A0A9W6VL16_9PSEU</name>
<dbReference type="Proteomes" id="UP001165136">
    <property type="component" value="Unassembled WGS sequence"/>
</dbReference>
<dbReference type="AlphaFoldDB" id="A0A9W6VL16"/>
<feature type="transmembrane region" description="Helical" evidence="5">
    <location>
        <begin position="121"/>
        <end position="143"/>
    </location>
</feature>
<evidence type="ECO:0000256" key="1">
    <source>
        <dbReference type="ARBA" id="ARBA00004651"/>
    </source>
</evidence>
<protein>
    <submittedName>
        <fullName evidence="7">MFS transporter</fullName>
    </submittedName>
</protein>